<evidence type="ECO:0000313" key="1">
    <source>
        <dbReference type="EMBL" id="TCS98695.1"/>
    </source>
</evidence>
<dbReference type="PIRSF" id="PIRSF016481">
    <property type="entry name" value="Pilus_assembly_PilP"/>
    <property type="match status" value="1"/>
</dbReference>
<evidence type="ECO:0000313" key="4">
    <source>
        <dbReference type="Proteomes" id="UP000315577"/>
    </source>
</evidence>
<dbReference type="Proteomes" id="UP000315577">
    <property type="component" value="Unassembled WGS sequence"/>
</dbReference>
<dbReference type="EMBL" id="SMAH01000004">
    <property type="protein sequence ID" value="TCS98695.1"/>
    <property type="molecule type" value="Genomic_DNA"/>
</dbReference>
<reference evidence="2 4" key="2">
    <citation type="submission" date="2019-07" db="EMBL/GenBank/DDBJ databases">
        <title>Tepidimonas ignava SPS-1037 draft genome.</title>
        <authorList>
            <person name="Da Costa M.S."/>
            <person name="Froufe H.J.C."/>
            <person name="Egas C."/>
            <person name="Albuquerque L."/>
        </authorList>
    </citation>
    <scope>NUCLEOTIDE SEQUENCE [LARGE SCALE GENOMIC DNA]</scope>
    <source>
        <strain evidence="2 4">SPS-1037</strain>
    </source>
</reference>
<proteinExistence type="predicted"/>
<sequence>MRPERGWGIAALVGVLMILGGCGARDDDLAQWMAQQRAQATPKVEPVKAPSVFQPEQYTVALELSPFSDDKLVRALRSDSANVALSRLLAAEQNRKREPLEDFPLDTMAMVGLLDKGGRRVALVRVNGLLYPVRVGNYMGQNFGRVTAIGDNHITLREIVQDAAGEWVERTTTLQLQEGTGK</sequence>
<dbReference type="EMBL" id="VJNC01000024">
    <property type="protein sequence ID" value="TSE18511.1"/>
    <property type="molecule type" value="Genomic_DNA"/>
</dbReference>
<reference evidence="1 3" key="1">
    <citation type="submission" date="2019-03" db="EMBL/GenBank/DDBJ databases">
        <title>Genomic Encyclopedia of Type Strains, Phase IV (KMG-IV): sequencing the most valuable type-strain genomes for metagenomic binning, comparative biology and taxonomic classification.</title>
        <authorList>
            <person name="Goeker M."/>
        </authorList>
    </citation>
    <scope>NUCLEOTIDE SEQUENCE [LARGE SCALE GENOMIC DNA]</scope>
    <source>
        <strain evidence="1 3">DSM 12034</strain>
    </source>
</reference>
<name>A0A4R3LGU9_9BURK</name>
<accession>A0A4R3LGU9</accession>
<protein>
    <submittedName>
        <fullName evidence="2">Pilus assembly protein, PilP</fullName>
    </submittedName>
    <submittedName>
        <fullName evidence="1">Type IV pilus assembly protein PilP</fullName>
    </submittedName>
</protein>
<evidence type="ECO:0000313" key="2">
    <source>
        <dbReference type="EMBL" id="TSE18511.1"/>
    </source>
</evidence>
<organism evidence="1 3">
    <name type="scientific">Tepidimonas ignava</name>
    <dbReference type="NCBI Taxonomy" id="114249"/>
    <lineage>
        <taxon>Bacteria</taxon>
        <taxon>Pseudomonadati</taxon>
        <taxon>Pseudomonadota</taxon>
        <taxon>Betaproteobacteria</taxon>
        <taxon>Burkholderiales</taxon>
        <taxon>Tepidimonas</taxon>
    </lineage>
</organism>
<dbReference type="PROSITE" id="PS51257">
    <property type="entry name" value="PROKAR_LIPOPROTEIN"/>
    <property type="match status" value="1"/>
</dbReference>
<gene>
    <name evidence="1" type="ORF">EDC36_104119</name>
    <name evidence="2" type="ORF">Tigna_02513</name>
</gene>
<dbReference type="Proteomes" id="UP000295536">
    <property type="component" value="Unassembled WGS sequence"/>
</dbReference>
<dbReference type="AlphaFoldDB" id="A0A4R3LGU9"/>
<keyword evidence="4" id="KW-1185">Reference proteome</keyword>
<dbReference type="Pfam" id="PF04351">
    <property type="entry name" value="PilP"/>
    <property type="match status" value="1"/>
</dbReference>
<dbReference type="RefSeq" id="WP_132962021.1">
    <property type="nucleotide sequence ID" value="NZ_SMAH01000004.1"/>
</dbReference>
<dbReference type="OrthoDB" id="5296580at2"/>
<evidence type="ECO:0000313" key="3">
    <source>
        <dbReference type="Proteomes" id="UP000295536"/>
    </source>
</evidence>
<dbReference type="Gene3D" id="2.30.30.830">
    <property type="match status" value="1"/>
</dbReference>
<comment type="caution">
    <text evidence="1">The sequence shown here is derived from an EMBL/GenBank/DDBJ whole genome shotgun (WGS) entry which is preliminary data.</text>
</comment>
<dbReference type="InterPro" id="IPR007446">
    <property type="entry name" value="PilP"/>
</dbReference>